<dbReference type="AlphaFoldDB" id="A0A512IHW9"/>
<dbReference type="Proteomes" id="UP000321103">
    <property type="component" value="Unassembled WGS sequence"/>
</dbReference>
<reference evidence="1 2" key="1">
    <citation type="submission" date="2019-07" db="EMBL/GenBank/DDBJ databases">
        <title>Whole genome shotgun sequence of Kocuria turfanensis NBRC 107627.</title>
        <authorList>
            <person name="Hosoyama A."/>
            <person name="Uohara A."/>
            <person name="Ohji S."/>
            <person name="Ichikawa N."/>
        </authorList>
    </citation>
    <scope>NUCLEOTIDE SEQUENCE [LARGE SCALE GENOMIC DNA]</scope>
    <source>
        <strain evidence="1 2">NBRC 107627</strain>
    </source>
</reference>
<comment type="caution">
    <text evidence="1">The sequence shown here is derived from an EMBL/GenBank/DDBJ whole genome shotgun (WGS) entry which is preliminary data.</text>
</comment>
<evidence type="ECO:0000313" key="2">
    <source>
        <dbReference type="Proteomes" id="UP000321103"/>
    </source>
</evidence>
<gene>
    <name evidence="1" type="ORF">KTU01_34160</name>
</gene>
<organism evidence="1 2">
    <name type="scientific">Kocuria turfanensis</name>
    <dbReference type="NCBI Taxonomy" id="388357"/>
    <lineage>
        <taxon>Bacteria</taxon>
        <taxon>Bacillati</taxon>
        <taxon>Actinomycetota</taxon>
        <taxon>Actinomycetes</taxon>
        <taxon>Micrococcales</taxon>
        <taxon>Micrococcaceae</taxon>
        <taxon>Kocuria</taxon>
    </lineage>
</organism>
<protein>
    <submittedName>
        <fullName evidence="1">Uncharacterized protein</fullName>
    </submittedName>
</protein>
<keyword evidence="2" id="KW-1185">Reference proteome</keyword>
<name>A0A512IHW9_9MICC</name>
<proteinExistence type="predicted"/>
<dbReference type="EMBL" id="BJZS01000117">
    <property type="protein sequence ID" value="GEO97293.1"/>
    <property type="molecule type" value="Genomic_DNA"/>
</dbReference>
<accession>A0A512IHW9</accession>
<evidence type="ECO:0000313" key="1">
    <source>
        <dbReference type="EMBL" id="GEO97293.1"/>
    </source>
</evidence>
<sequence>MHTEQGSPRGLSHYQGNGTVAPSVTRRLASLAFKDTNYELGVTVWKLRAMVTMKFAAVSYTP</sequence>